<keyword evidence="2" id="KW-1185">Reference proteome</keyword>
<protein>
    <submittedName>
        <fullName evidence="1">Uncharacterized protein</fullName>
    </submittedName>
</protein>
<reference evidence="1 2" key="1">
    <citation type="submission" date="2024-03" db="EMBL/GenBank/DDBJ databases">
        <title>Actinomycetospora sp. OC33-EN07, a novel actinomycete isolated from wild orchid (Aerides multiflora).</title>
        <authorList>
            <person name="Suriyachadkun C."/>
        </authorList>
    </citation>
    <scope>NUCLEOTIDE SEQUENCE [LARGE SCALE GENOMIC DNA]</scope>
    <source>
        <strain evidence="1 2">OC33-EN07</strain>
    </source>
</reference>
<evidence type="ECO:0000313" key="1">
    <source>
        <dbReference type="EMBL" id="MEJ2865064.1"/>
    </source>
</evidence>
<accession>A0ABU8MDS4</accession>
<comment type="caution">
    <text evidence="1">The sequence shown here is derived from an EMBL/GenBank/DDBJ whole genome shotgun (WGS) entry which is preliminary data.</text>
</comment>
<gene>
    <name evidence="1" type="ORF">WCD58_28160</name>
</gene>
<proteinExistence type="predicted"/>
<evidence type="ECO:0000313" key="2">
    <source>
        <dbReference type="Proteomes" id="UP001369736"/>
    </source>
</evidence>
<dbReference type="EMBL" id="JBBEGM010000015">
    <property type="protein sequence ID" value="MEJ2865064.1"/>
    <property type="molecule type" value="Genomic_DNA"/>
</dbReference>
<sequence>MLCVLAGRGRYAGGVYREPGPDGGPPAEIELESPRRFARTDPRLGDVYEVHVAVWRRAGTTRDGEPQYVHDRTYLAERTD</sequence>
<name>A0ABU8MDS4_9PSEU</name>
<dbReference type="Proteomes" id="UP001369736">
    <property type="component" value="Unassembled WGS sequence"/>
</dbReference>
<organism evidence="1 2">
    <name type="scientific">Actinomycetospora flava</name>
    <dbReference type="NCBI Taxonomy" id="3129232"/>
    <lineage>
        <taxon>Bacteria</taxon>
        <taxon>Bacillati</taxon>
        <taxon>Actinomycetota</taxon>
        <taxon>Actinomycetes</taxon>
        <taxon>Pseudonocardiales</taxon>
        <taxon>Pseudonocardiaceae</taxon>
        <taxon>Actinomycetospora</taxon>
    </lineage>
</organism>
<dbReference type="RefSeq" id="WP_337706434.1">
    <property type="nucleotide sequence ID" value="NZ_JBBEGM010000015.1"/>
</dbReference>